<comment type="subunit">
    <text evidence="11">Interacts with NTSR1. Interacts with SORT1. Interacts with SORL1.</text>
</comment>
<keyword evidence="13" id="KW-1185">Reference proteome</keyword>
<dbReference type="PANTHER" id="PTHR15356:SF0">
    <property type="entry name" value="NEUROTENSIN_NEUROMEDIN N"/>
    <property type="match status" value="1"/>
</dbReference>
<evidence type="ECO:0000256" key="3">
    <source>
        <dbReference type="ARBA" id="ARBA00009827"/>
    </source>
</evidence>
<dbReference type="Pfam" id="PF07421">
    <property type="entry name" value="Pro-NT_NN"/>
    <property type="match status" value="1"/>
</dbReference>
<dbReference type="GO" id="GO:0005184">
    <property type="term" value="F:neuropeptide hormone activity"/>
    <property type="evidence" value="ECO:0007669"/>
    <property type="project" value="InterPro"/>
</dbReference>
<evidence type="ECO:0000313" key="12">
    <source>
        <dbReference type="EMBL" id="KAJ8395726.1"/>
    </source>
</evidence>
<dbReference type="GO" id="GO:0097746">
    <property type="term" value="P:blood vessel diameter maintenance"/>
    <property type="evidence" value="ECO:0007669"/>
    <property type="project" value="UniProtKB-KW"/>
</dbReference>
<dbReference type="GO" id="GO:0030133">
    <property type="term" value="C:transport vesicle"/>
    <property type="evidence" value="ECO:0007669"/>
    <property type="project" value="UniProtKB-SubCell"/>
</dbReference>
<feature type="non-terminal residue" evidence="12">
    <location>
        <position position="220"/>
    </location>
</feature>
<accession>A0AAD7WG04</accession>
<evidence type="ECO:0000256" key="8">
    <source>
        <dbReference type="ARBA" id="ARBA00022858"/>
    </source>
</evidence>
<comment type="similarity">
    <text evidence="3">Belongs to the neurotensin family.</text>
</comment>
<sequence length="220" mass="25085">VGIQGGGGSTPDITLKPIYLQNGSHSFLFCTQRAETGLGKDKESRPLLLNPYLMDLTAAQMHRDRGFHKMRAPIVCMVFLFLAHEGLCSDADQEQKGTEEEFLNSLFALKVSRPQWKTPLLDACGLIHSLTGRGQEAWLSNKEGLLARENLSTETLEGLYDLENLCRILQPREVFQEYLDSDFTHNSENPPKRKSPYILKRQVHTSKTRRPYILKRNAYY</sequence>
<keyword evidence="9" id="KW-0968">Cytoplasmic vesicle</keyword>
<evidence type="ECO:0000313" key="13">
    <source>
        <dbReference type="Proteomes" id="UP001221898"/>
    </source>
</evidence>
<dbReference type="EMBL" id="JAINUG010000114">
    <property type="protein sequence ID" value="KAJ8395726.1"/>
    <property type="molecule type" value="Genomic_DNA"/>
</dbReference>
<organism evidence="12 13">
    <name type="scientific">Aldrovandia affinis</name>
    <dbReference type="NCBI Taxonomy" id="143900"/>
    <lineage>
        <taxon>Eukaryota</taxon>
        <taxon>Metazoa</taxon>
        <taxon>Chordata</taxon>
        <taxon>Craniata</taxon>
        <taxon>Vertebrata</taxon>
        <taxon>Euteleostomi</taxon>
        <taxon>Actinopterygii</taxon>
        <taxon>Neopterygii</taxon>
        <taxon>Teleostei</taxon>
        <taxon>Notacanthiformes</taxon>
        <taxon>Halosauridae</taxon>
        <taxon>Aldrovandia</taxon>
    </lineage>
</organism>
<reference evidence="12" key="1">
    <citation type="journal article" date="2023" name="Science">
        <title>Genome structures resolve the early diversification of teleost fishes.</title>
        <authorList>
            <person name="Parey E."/>
            <person name="Louis A."/>
            <person name="Montfort J."/>
            <person name="Bouchez O."/>
            <person name="Roques C."/>
            <person name="Iampietro C."/>
            <person name="Lluch J."/>
            <person name="Castinel A."/>
            <person name="Donnadieu C."/>
            <person name="Desvignes T."/>
            <person name="Floi Bucao C."/>
            <person name="Jouanno E."/>
            <person name="Wen M."/>
            <person name="Mejri S."/>
            <person name="Dirks R."/>
            <person name="Jansen H."/>
            <person name="Henkel C."/>
            <person name="Chen W.J."/>
            <person name="Zahm M."/>
            <person name="Cabau C."/>
            <person name="Klopp C."/>
            <person name="Thompson A.W."/>
            <person name="Robinson-Rechavi M."/>
            <person name="Braasch I."/>
            <person name="Lecointre G."/>
            <person name="Bobe J."/>
            <person name="Postlethwait J.H."/>
            <person name="Berthelot C."/>
            <person name="Roest Crollius H."/>
            <person name="Guiguen Y."/>
        </authorList>
    </citation>
    <scope>NUCLEOTIDE SEQUENCE</scope>
    <source>
        <strain evidence="12">NC1722</strain>
    </source>
</reference>
<dbReference type="PANTHER" id="PTHR15356">
    <property type="entry name" value="NEUROTENSIN/NEUROMEDIN N"/>
    <property type="match status" value="1"/>
</dbReference>
<comment type="caution">
    <text evidence="12">The sequence shown here is derived from an EMBL/GenBank/DDBJ whole genome shotgun (WGS) entry which is preliminary data.</text>
</comment>
<protein>
    <recommendedName>
        <fullName evidence="4">Neurotensin/neuromedin N</fullName>
    </recommendedName>
</protein>
<keyword evidence="5" id="KW-0964">Secreted</keyword>
<dbReference type="GO" id="GO:0005576">
    <property type="term" value="C:extracellular region"/>
    <property type="evidence" value="ECO:0007669"/>
    <property type="project" value="UniProtKB-SubCell"/>
</dbReference>
<evidence type="ECO:0000256" key="10">
    <source>
        <dbReference type="ARBA" id="ARBA00025449"/>
    </source>
</evidence>
<evidence type="ECO:0000256" key="6">
    <source>
        <dbReference type="ARBA" id="ARBA00022685"/>
    </source>
</evidence>
<keyword evidence="7" id="KW-0732">Signal</keyword>
<keyword evidence="8" id="KW-0838">Vasoactive</keyword>
<gene>
    <name evidence="12" type="ORF">AAFF_G00029630</name>
</gene>
<evidence type="ECO:0000256" key="1">
    <source>
        <dbReference type="ARBA" id="ARBA00004398"/>
    </source>
</evidence>
<dbReference type="PRINTS" id="PR01668">
    <property type="entry name" value="NEUROTENSIN"/>
</dbReference>
<name>A0AAD7WG04_9TELE</name>
<evidence type="ECO:0000256" key="11">
    <source>
        <dbReference type="ARBA" id="ARBA00046937"/>
    </source>
</evidence>
<comment type="subcellular location">
    <subcellularLocation>
        <location evidence="1">Cytoplasmic vesicle</location>
        <location evidence="1">Secretory vesicle</location>
    </subcellularLocation>
    <subcellularLocation>
        <location evidence="2">Secreted</location>
    </subcellularLocation>
</comment>
<evidence type="ECO:0000256" key="7">
    <source>
        <dbReference type="ARBA" id="ARBA00022729"/>
    </source>
</evidence>
<dbReference type="Proteomes" id="UP001221898">
    <property type="component" value="Unassembled WGS sequence"/>
</dbReference>
<keyword evidence="6" id="KW-0165">Cleavage on pair of basic residues</keyword>
<dbReference type="AlphaFoldDB" id="A0AAD7WG04"/>
<comment type="function">
    <text evidence="10">Neurotensin may play an endocrine or paracrine role in the regulation of fat metabolism. It causes contraction of smooth muscle.</text>
</comment>
<proteinExistence type="inferred from homology"/>
<evidence type="ECO:0000256" key="4">
    <source>
        <dbReference type="ARBA" id="ARBA00016213"/>
    </source>
</evidence>
<dbReference type="InterPro" id="IPR008055">
    <property type="entry name" value="NeurotensiN"/>
</dbReference>
<evidence type="ECO:0000256" key="2">
    <source>
        <dbReference type="ARBA" id="ARBA00004613"/>
    </source>
</evidence>
<evidence type="ECO:0000256" key="5">
    <source>
        <dbReference type="ARBA" id="ARBA00022525"/>
    </source>
</evidence>
<evidence type="ECO:0000256" key="9">
    <source>
        <dbReference type="ARBA" id="ARBA00023329"/>
    </source>
</evidence>